<feature type="transmembrane region" description="Helical" evidence="13">
    <location>
        <begin position="210"/>
        <end position="227"/>
    </location>
</feature>
<reference evidence="14" key="1">
    <citation type="submission" date="2020-09" db="EMBL/GenBank/DDBJ databases">
        <title>Pelagicoccus enzymogenes sp. nov. with an EPS production, isolated from marine sediment.</title>
        <authorList>
            <person name="Feng X."/>
        </authorList>
    </citation>
    <scope>NUCLEOTIDE SEQUENCE</scope>
    <source>
        <strain evidence="14">NFK12</strain>
    </source>
</reference>
<evidence type="ECO:0000256" key="4">
    <source>
        <dbReference type="ARBA" id="ARBA00022538"/>
    </source>
</evidence>
<evidence type="ECO:0000256" key="1">
    <source>
        <dbReference type="ARBA" id="ARBA00004141"/>
    </source>
</evidence>
<evidence type="ECO:0000256" key="7">
    <source>
        <dbReference type="ARBA" id="ARBA00022958"/>
    </source>
</evidence>
<evidence type="ECO:0000256" key="11">
    <source>
        <dbReference type="ARBA" id="ARBA00023303"/>
    </source>
</evidence>
<evidence type="ECO:0000256" key="12">
    <source>
        <dbReference type="ARBA" id="ARBA00034430"/>
    </source>
</evidence>
<feature type="transmembrane region" description="Helical" evidence="13">
    <location>
        <begin position="63"/>
        <end position="79"/>
    </location>
</feature>
<evidence type="ECO:0000256" key="13">
    <source>
        <dbReference type="SAM" id="Phobius"/>
    </source>
</evidence>
<protein>
    <submittedName>
        <fullName evidence="14">DUF1211 domain-containing protein</fullName>
    </submittedName>
</protein>
<name>A0A927FEL6_9BACT</name>
<feature type="transmembrane region" description="Helical" evidence="13">
    <location>
        <begin position="29"/>
        <end position="51"/>
    </location>
</feature>
<keyword evidence="6" id="KW-0631">Potassium channel</keyword>
<accession>A0A927FEL6</accession>
<dbReference type="GO" id="GO:0005267">
    <property type="term" value="F:potassium channel activity"/>
    <property type="evidence" value="ECO:0007669"/>
    <property type="project" value="UniProtKB-KW"/>
</dbReference>
<keyword evidence="15" id="KW-1185">Reference proteome</keyword>
<keyword evidence="11" id="KW-0407">Ion channel</keyword>
<dbReference type="GO" id="GO:0015252">
    <property type="term" value="F:proton channel activity"/>
    <property type="evidence" value="ECO:0007669"/>
    <property type="project" value="InterPro"/>
</dbReference>
<sequence length="249" mass="27822">MPWTPETLSPLPRRNGFRMRGEAMTRLEVFSDAAFAFALTTLVVSVGSIPGDLPELIEALKRVPAFALSFAQIGLFWLAHRGWSRRYGLEDGWTTGLTLGMIFTILVYVFPLRLMFSTFLSWASGGWLPTDFIAESAWEVQALLGIYGIGFFVLAGVLASLFYRALRCSEQLLLDEEEVLITKSGIGAWLSQSVIGLVSALWALLLPAKLGVMAGFIYFLIPFAMILNGKYFSRRLRNLKNELEKAHEE</sequence>
<dbReference type="Proteomes" id="UP000622317">
    <property type="component" value="Unassembled WGS sequence"/>
</dbReference>
<dbReference type="RefSeq" id="WP_191619350.1">
    <property type="nucleotide sequence ID" value="NZ_JACYFG010000057.1"/>
</dbReference>
<feature type="transmembrane region" description="Helical" evidence="13">
    <location>
        <begin position="99"/>
        <end position="122"/>
    </location>
</feature>
<keyword evidence="9" id="KW-0406">Ion transport</keyword>
<gene>
    <name evidence="14" type="ORF">IEN85_22415</name>
</gene>
<feature type="transmembrane region" description="Helical" evidence="13">
    <location>
        <begin position="186"/>
        <end position="204"/>
    </location>
</feature>
<evidence type="ECO:0000256" key="6">
    <source>
        <dbReference type="ARBA" id="ARBA00022826"/>
    </source>
</evidence>
<comment type="similarity">
    <text evidence="2">Belongs to the TMEM175 family.</text>
</comment>
<feature type="transmembrane region" description="Helical" evidence="13">
    <location>
        <begin position="142"/>
        <end position="166"/>
    </location>
</feature>
<evidence type="ECO:0000256" key="8">
    <source>
        <dbReference type="ARBA" id="ARBA00022989"/>
    </source>
</evidence>
<dbReference type="AlphaFoldDB" id="A0A927FEL6"/>
<evidence type="ECO:0000256" key="3">
    <source>
        <dbReference type="ARBA" id="ARBA00022448"/>
    </source>
</evidence>
<evidence type="ECO:0000313" key="15">
    <source>
        <dbReference type="Proteomes" id="UP000622317"/>
    </source>
</evidence>
<keyword evidence="4" id="KW-0633">Potassium transport</keyword>
<dbReference type="EMBL" id="JACYFG010000057">
    <property type="protein sequence ID" value="MBD5782270.1"/>
    <property type="molecule type" value="Genomic_DNA"/>
</dbReference>
<evidence type="ECO:0000256" key="9">
    <source>
        <dbReference type="ARBA" id="ARBA00023065"/>
    </source>
</evidence>
<dbReference type="Pfam" id="PF06736">
    <property type="entry name" value="TMEM175"/>
    <property type="match status" value="1"/>
</dbReference>
<keyword evidence="5 13" id="KW-0812">Transmembrane</keyword>
<dbReference type="InterPro" id="IPR010617">
    <property type="entry name" value="TMEM175-like"/>
</dbReference>
<evidence type="ECO:0000256" key="5">
    <source>
        <dbReference type="ARBA" id="ARBA00022692"/>
    </source>
</evidence>
<proteinExistence type="inferred from homology"/>
<comment type="subcellular location">
    <subcellularLocation>
        <location evidence="1">Membrane</location>
        <topology evidence="1">Multi-pass membrane protein</topology>
    </subcellularLocation>
</comment>
<evidence type="ECO:0000256" key="10">
    <source>
        <dbReference type="ARBA" id="ARBA00023136"/>
    </source>
</evidence>
<keyword evidence="8 13" id="KW-1133">Transmembrane helix</keyword>
<comment type="caution">
    <text evidence="14">The sequence shown here is derived from an EMBL/GenBank/DDBJ whole genome shotgun (WGS) entry which is preliminary data.</text>
</comment>
<keyword evidence="7" id="KW-0630">Potassium</keyword>
<keyword evidence="10 13" id="KW-0472">Membrane</keyword>
<evidence type="ECO:0000313" key="14">
    <source>
        <dbReference type="EMBL" id="MBD5782270.1"/>
    </source>
</evidence>
<comment type="catalytic activity">
    <reaction evidence="12">
        <text>K(+)(in) = K(+)(out)</text>
        <dbReference type="Rhea" id="RHEA:29463"/>
        <dbReference type="ChEBI" id="CHEBI:29103"/>
    </reaction>
</comment>
<organism evidence="14 15">
    <name type="scientific">Pelagicoccus enzymogenes</name>
    <dbReference type="NCBI Taxonomy" id="2773457"/>
    <lineage>
        <taxon>Bacteria</taxon>
        <taxon>Pseudomonadati</taxon>
        <taxon>Verrucomicrobiota</taxon>
        <taxon>Opitutia</taxon>
        <taxon>Puniceicoccales</taxon>
        <taxon>Pelagicoccaceae</taxon>
        <taxon>Pelagicoccus</taxon>
    </lineage>
</organism>
<dbReference type="GO" id="GO:0016020">
    <property type="term" value="C:membrane"/>
    <property type="evidence" value="ECO:0007669"/>
    <property type="project" value="UniProtKB-SubCell"/>
</dbReference>
<evidence type="ECO:0000256" key="2">
    <source>
        <dbReference type="ARBA" id="ARBA00006920"/>
    </source>
</evidence>
<keyword evidence="3" id="KW-0813">Transport</keyword>